<evidence type="ECO:0000256" key="2">
    <source>
        <dbReference type="ARBA" id="ARBA00023015"/>
    </source>
</evidence>
<gene>
    <name evidence="5" type="ORF">SAMN05661044_00792</name>
</gene>
<proteinExistence type="inferred from homology"/>
<dbReference type="InterPro" id="IPR036388">
    <property type="entry name" value="WH-like_DNA-bd_sf"/>
</dbReference>
<dbReference type="RefSeq" id="WP_093318583.1">
    <property type="nucleotide sequence ID" value="NZ_FOAF01000001.1"/>
</dbReference>
<dbReference type="AlphaFoldDB" id="A0A1H7IPY7"/>
<dbReference type="EMBL" id="FOAF01000001">
    <property type="protein sequence ID" value="SEK64516.1"/>
    <property type="molecule type" value="Genomic_DNA"/>
</dbReference>
<evidence type="ECO:0000313" key="5">
    <source>
        <dbReference type="EMBL" id="SEK64516.1"/>
    </source>
</evidence>
<dbReference type="InterPro" id="IPR036390">
    <property type="entry name" value="WH_DNA-bd_sf"/>
</dbReference>
<dbReference type="Proteomes" id="UP000199421">
    <property type="component" value="Unassembled WGS sequence"/>
</dbReference>
<keyword evidence="4" id="KW-0804">Transcription</keyword>
<protein>
    <submittedName>
        <fullName evidence="5">Predicted transcriptional regulator</fullName>
    </submittedName>
</protein>
<keyword evidence="3" id="KW-0238">DNA-binding</keyword>
<dbReference type="STRING" id="407022.SAMN05661044_00792"/>
<dbReference type="PIRSF" id="PIRSF019455">
    <property type="entry name" value="CopR_AtkY"/>
    <property type="match status" value="1"/>
</dbReference>
<sequence>MDKLTIQEEEAMQLIWKSNGGFIKELLDQLTESKIPYTTLASTIKNLEKKGFLKSVKYANAYRYEPLIGEKEYNAKFMNGFVNNYFKNSYKELVSFFAKEEKISKDELREIIKMIDNQENE</sequence>
<accession>A0A1H7IPY7</accession>
<reference evidence="6" key="1">
    <citation type="submission" date="2016-10" db="EMBL/GenBank/DDBJ databases">
        <authorList>
            <person name="Varghese N."/>
            <person name="Submissions S."/>
        </authorList>
    </citation>
    <scope>NUCLEOTIDE SEQUENCE [LARGE SCALE GENOMIC DNA]</scope>
    <source>
        <strain evidence="6">DSM 18733</strain>
    </source>
</reference>
<evidence type="ECO:0000256" key="4">
    <source>
        <dbReference type="ARBA" id="ARBA00023163"/>
    </source>
</evidence>
<dbReference type="OrthoDB" id="1098508at2"/>
<dbReference type="Gene3D" id="1.10.10.10">
    <property type="entry name" value="Winged helix-like DNA-binding domain superfamily/Winged helix DNA-binding domain"/>
    <property type="match status" value="1"/>
</dbReference>
<dbReference type="Pfam" id="PF03965">
    <property type="entry name" value="Penicillinase_R"/>
    <property type="match status" value="1"/>
</dbReference>
<dbReference type="GO" id="GO:0045892">
    <property type="term" value="P:negative regulation of DNA-templated transcription"/>
    <property type="evidence" value="ECO:0007669"/>
    <property type="project" value="InterPro"/>
</dbReference>
<dbReference type="Gene3D" id="1.10.4040.10">
    <property type="entry name" value="Penicillinase repressor domain"/>
    <property type="match status" value="1"/>
</dbReference>
<keyword evidence="6" id="KW-1185">Reference proteome</keyword>
<comment type="similarity">
    <text evidence="1">Belongs to the BlaI transcriptional regulatory family.</text>
</comment>
<dbReference type="SUPFAM" id="SSF46785">
    <property type="entry name" value="Winged helix' DNA-binding domain"/>
    <property type="match status" value="1"/>
</dbReference>
<name>A0A1H7IPY7_OLID1</name>
<evidence type="ECO:0000313" key="6">
    <source>
        <dbReference type="Proteomes" id="UP000199421"/>
    </source>
</evidence>
<evidence type="ECO:0000256" key="3">
    <source>
        <dbReference type="ARBA" id="ARBA00023125"/>
    </source>
</evidence>
<dbReference type="InterPro" id="IPR005650">
    <property type="entry name" value="BlaI_family"/>
</dbReference>
<organism evidence="5 6">
    <name type="scientific">Olivibacter domesticus</name>
    <name type="common">Pseudosphingobacterium domesticum</name>
    <dbReference type="NCBI Taxonomy" id="407022"/>
    <lineage>
        <taxon>Bacteria</taxon>
        <taxon>Pseudomonadati</taxon>
        <taxon>Bacteroidota</taxon>
        <taxon>Sphingobacteriia</taxon>
        <taxon>Sphingobacteriales</taxon>
        <taxon>Sphingobacteriaceae</taxon>
        <taxon>Olivibacter</taxon>
    </lineage>
</organism>
<evidence type="ECO:0000256" key="1">
    <source>
        <dbReference type="ARBA" id="ARBA00011046"/>
    </source>
</evidence>
<keyword evidence="2" id="KW-0805">Transcription regulation</keyword>
<dbReference type="GO" id="GO:0003677">
    <property type="term" value="F:DNA binding"/>
    <property type="evidence" value="ECO:0007669"/>
    <property type="project" value="UniProtKB-KW"/>
</dbReference>